<accession>A0AA45WUE6</accession>
<dbReference type="GO" id="GO:0016746">
    <property type="term" value="F:acyltransferase activity"/>
    <property type="evidence" value="ECO:0007669"/>
    <property type="project" value="UniProtKB-KW"/>
</dbReference>
<protein>
    <submittedName>
        <fullName evidence="2">Lecithin retinol acyltransferase</fullName>
    </submittedName>
</protein>
<dbReference type="InterPro" id="IPR007053">
    <property type="entry name" value="LRAT_dom"/>
</dbReference>
<dbReference type="PROSITE" id="PS51934">
    <property type="entry name" value="LRAT"/>
    <property type="match status" value="1"/>
</dbReference>
<dbReference type="Gene3D" id="3.90.1720.10">
    <property type="entry name" value="endopeptidase domain like (from Nostoc punctiforme)"/>
    <property type="match status" value="1"/>
</dbReference>
<reference evidence="2" key="1">
    <citation type="submission" date="2017-05" db="EMBL/GenBank/DDBJ databases">
        <authorList>
            <person name="Varghese N."/>
            <person name="Submissions S."/>
        </authorList>
    </citation>
    <scope>NUCLEOTIDE SEQUENCE</scope>
    <source>
        <strain evidence="2">Su22</strain>
    </source>
</reference>
<dbReference type="Pfam" id="PF04970">
    <property type="entry name" value="LRAT"/>
    <property type="match status" value="1"/>
</dbReference>
<sequence>MQGDILFVMREPLRFGSIGVRVNDETRWIDRLIIRFLRYRHYGIEVEDGQVIHFYCNSLLALPQATIAKVPLAVFAKDGVVKVDRSVKRLYSRELVMKRAYSQLNSNFEGYHYSQNNCEHFAVWCATGERQSQQNLIREAAARWISLPLRTGEKVMASIALFSFFQ</sequence>
<dbReference type="RefSeq" id="WP_283408252.1">
    <property type="nucleotide sequence ID" value="NZ_FXUF01000002.1"/>
</dbReference>
<keyword evidence="2" id="KW-0808">Transferase</keyword>
<proteinExistence type="predicted"/>
<feature type="domain" description="LRAT" evidence="1">
    <location>
        <begin position="31"/>
        <end position="134"/>
    </location>
</feature>
<dbReference type="EMBL" id="FXUF01000002">
    <property type="protein sequence ID" value="SMP45720.1"/>
    <property type="molecule type" value="Genomic_DNA"/>
</dbReference>
<evidence type="ECO:0000313" key="3">
    <source>
        <dbReference type="Proteomes" id="UP001158066"/>
    </source>
</evidence>
<dbReference type="AlphaFoldDB" id="A0AA45WUE6"/>
<keyword evidence="2" id="KW-0012">Acyltransferase</keyword>
<dbReference type="PANTHER" id="PTHR46137:SF3">
    <property type="entry name" value="OS05G0310600 PROTEIN"/>
    <property type="match status" value="1"/>
</dbReference>
<comment type="caution">
    <text evidence="2">The sequence shown here is derived from an EMBL/GenBank/DDBJ whole genome shotgun (WGS) entry which is preliminary data.</text>
</comment>
<gene>
    <name evidence="2" type="ORF">SAMN06296020_102353</name>
</gene>
<evidence type="ECO:0000259" key="1">
    <source>
        <dbReference type="PROSITE" id="PS51934"/>
    </source>
</evidence>
<dbReference type="Proteomes" id="UP001158066">
    <property type="component" value="Unassembled WGS sequence"/>
</dbReference>
<name>A0AA45WUE6_9CLOT</name>
<dbReference type="PANTHER" id="PTHR46137">
    <property type="entry name" value="OS05G0310600 PROTEIN"/>
    <property type="match status" value="1"/>
</dbReference>
<keyword evidence="3" id="KW-1185">Reference proteome</keyword>
<evidence type="ECO:0000313" key="2">
    <source>
        <dbReference type="EMBL" id="SMP45720.1"/>
    </source>
</evidence>
<organism evidence="2 3">
    <name type="scientific">Anoxynatronum buryatiense</name>
    <dbReference type="NCBI Taxonomy" id="489973"/>
    <lineage>
        <taxon>Bacteria</taxon>
        <taxon>Bacillati</taxon>
        <taxon>Bacillota</taxon>
        <taxon>Clostridia</taxon>
        <taxon>Eubacteriales</taxon>
        <taxon>Clostridiaceae</taxon>
        <taxon>Anoxynatronum</taxon>
    </lineage>
</organism>